<dbReference type="EMBL" id="JAKJXO020000006">
    <property type="protein sequence ID" value="KAL1603890.1"/>
    <property type="molecule type" value="Genomic_DNA"/>
</dbReference>
<comment type="caution">
    <text evidence="4">The sequence shown here is derived from an EMBL/GenBank/DDBJ whole genome shotgun (WGS) entry which is preliminary data.</text>
</comment>
<gene>
    <name evidence="4" type="ORF">SLS60_005482</name>
</gene>
<dbReference type="PRINTS" id="PR00081">
    <property type="entry name" value="GDHRDH"/>
</dbReference>
<accession>A0ABR3RHG8</accession>
<proteinExistence type="inferred from homology"/>
<evidence type="ECO:0000313" key="4">
    <source>
        <dbReference type="EMBL" id="KAL1603890.1"/>
    </source>
</evidence>
<keyword evidence="5" id="KW-1185">Reference proteome</keyword>
<evidence type="ECO:0008006" key="6">
    <source>
        <dbReference type="Google" id="ProtNLM"/>
    </source>
</evidence>
<dbReference type="Gene3D" id="3.40.50.720">
    <property type="entry name" value="NAD(P)-binding Rossmann-like Domain"/>
    <property type="match status" value="1"/>
</dbReference>
<evidence type="ECO:0000313" key="5">
    <source>
        <dbReference type="Proteomes" id="UP001521785"/>
    </source>
</evidence>
<evidence type="ECO:0000256" key="2">
    <source>
        <dbReference type="ARBA" id="ARBA00022857"/>
    </source>
</evidence>
<dbReference type="SUPFAM" id="SSF51735">
    <property type="entry name" value="NAD(P)-binding Rossmann-fold domains"/>
    <property type="match status" value="1"/>
</dbReference>
<evidence type="ECO:0000256" key="1">
    <source>
        <dbReference type="ARBA" id="ARBA00006484"/>
    </source>
</evidence>
<dbReference type="Pfam" id="PF23441">
    <property type="entry name" value="SDR"/>
    <property type="match status" value="1"/>
</dbReference>
<dbReference type="InterPro" id="IPR002347">
    <property type="entry name" value="SDR_fam"/>
</dbReference>
<dbReference type="InterPro" id="IPR051122">
    <property type="entry name" value="SDR_DHRS6-like"/>
</dbReference>
<keyword evidence="2" id="KW-0521">NADP</keyword>
<dbReference type="PANTHER" id="PTHR43477:SF1">
    <property type="entry name" value="DIHYDROANTICAPSIN 7-DEHYDROGENASE"/>
    <property type="match status" value="1"/>
</dbReference>
<dbReference type="Proteomes" id="UP001521785">
    <property type="component" value="Unassembled WGS sequence"/>
</dbReference>
<sequence length="299" mass="31714">MSFSIGSIQSIESQVVIKIDFLSTFTCKSASKLDTFNMAHPNRLQNARVLIFGGTSGIGYGVASMALSNGAIVTISGSAQPKVDAKVKELQSLYPSAGVHGIPLDLSDTANLEANLNGLFEKVTNGGEQKLDHIVHCAGDALFLPKIHEVTVDNALPGFHVRWLAAALIGKALATGKYMHAAPSSSFTLTGGTNTAKPMPGWTMGASWGGASEGLTRGLAVDLKPIRVNLMAPGTIDTPLFQKFVENVGREKEAEVKAKLSLLQTWGDVKDIAEGYGWFMRDYYVTGTIASSDGGRLLV</sequence>
<organism evidence="4 5">
    <name type="scientific">Paraconiothyrium brasiliense</name>
    <dbReference type="NCBI Taxonomy" id="300254"/>
    <lineage>
        <taxon>Eukaryota</taxon>
        <taxon>Fungi</taxon>
        <taxon>Dikarya</taxon>
        <taxon>Ascomycota</taxon>
        <taxon>Pezizomycotina</taxon>
        <taxon>Dothideomycetes</taxon>
        <taxon>Pleosporomycetidae</taxon>
        <taxon>Pleosporales</taxon>
        <taxon>Massarineae</taxon>
        <taxon>Didymosphaeriaceae</taxon>
        <taxon>Paraconiothyrium</taxon>
    </lineage>
</organism>
<comment type="similarity">
    <text evidence="1">Belongs to the short-chain dehydrogenases/reductases (SDR) family.</text>
</comment>
<name>A0ABR3RHG8_9PLEO</name>
<keyword evidence="3" id="KW-0560">Oxidoreductase</keyword>
<reference evidence="4 5" key="1">
    <citation type="submission" date="2024-02" db="EMBL/GenBank/DDBJ databases">
        <title>De novo assembly and annotation of 12 fungi associated with fruit tree decline syndrome in Ontario, Canada.</title>
        <authorList>
            <person name="Sulman M."/>
            <person name="Ellouze W."/>
            <person name="Ilyukhin E."/>
        </authorList>
    </citation>
    <scope>NUCLEOTIDE SEQUENCE [LARGE SCALE GENOMIC DNA]</scope>
    <source>
        <strain evidence="4 5">M42-189</strain>
    </source>
</reference>
<dbReference type="PANTHER" id="PTHR43477">
    <property type="entry name" value="DIHYDROANTICAPSIN 7-DEHYDROGENASE"/>
    <property type="match status" value="1"/>
</dbReference>
<dbReference type="InterPro" id="IPR036291">
    <property type="entry name" value="NAD(P)-bd_dom_sf"/>
</dbReference>
<dbReference type="InterPro" id="IPR057571">
    <property type="entry name" value="SDR_PhqE-like"/>
</dbReference>
<evidence type="ECO:0000256" key="3">
    <source>
        <dbReference type="ARBA" id="ARBA00023002"/>
    </source>
</evidence>
<protein>
    <recommendedName>
        <fullName evidence="6">NAD(P)-binding protein</fullName>
    </recommendedName>
</protein>